<dbReference type="Proteomes" id="UP000184029">
    <property type="component" value="Unassembled WGS sequence"/>
</dbReference>
<dbReference type="RefSeq" id="WP_029142853.1">
    <property type="nucleotide sequence ID" value="NZ_ALAS01000214.1"/>
</dbReference>
<name>A0A0B5WNW8_HEYCO</name>
<evidence type="ECO:0000256" key="2">
    <source>
        <dbReference type="SAM" id="MobiDB-lite"/>
    </source>
</evidence>
<feature type="coiled-coil region" evidence="1">
    <location>
        <begin position="91"/>
        <end position="139"/>
    </location>
</feature>
<evidence type="ECO:0000313" key="4">
    <source>
        <dbReference type="Proteomes" id="UP000184029"/>
    </source>
</evidence>
<sequence length="223" mass="24632">MFNILRLNLQFFAADTGAGVEGGGVPVDTGQGGDQKTETVPPANQTPPAQPQQTQPEKQEQTNPEPPKVDTKEIKTKAQAELLKKLGFEKVDELQEVLTKYKEEQDAKKSEFELQSEKLQKIEADFSSVQAENESLKAQISAMKAGVKADAVEDVVVLAKTMVNDEVDMDAAIAKVLEKYPQFGQGKEDPEPEQKPSFKTTTGEHKTQPTTDVEKWLEAFKLK</sequence>
<keyword evidence="1" id="KW-0175">Coiled coil</keyword>
<comment type="caution">
    <text evidence="3">The sequence shown here is derived from an EMBL/GenBank/DDBJ whole genome shotgun (WGS) entry which is preliminary data.</text>
</comment>
<organism evidence="3 4">
    <name type="scientific">Heyndrickxia coagulans DSM 1 = ATCC 7050</name>
    <dbReference type="NCBI Taxonomy" id="1121088"/>
    <lineage>
        <taxon>Bacteria</taxon>
        <taxon>Bacillati</taxon>
        <taxon>Bacillota</taxon>
        <taxon>Bacilli</taxon>
        <taxon>Bacillales</taxon>
        <taxon>Bacillaceae</taxon>
        <taxon>Heyndrickxia</taxon>
    </lineage>
</organism>
<evidence type="ECO:0000256" key="1">
    <source>
        <dbReference type="SAM" id="Coils"/>
    </source>
</evidence>
<evidence type="ECO:0008006" key="5">
    <source>
        <dbReference type="Google" id="ProtNLM"/>
    </source>
</evidence>
<evidence type="ECO:0000313" key="3">
    <source>
        <dbReference type="EMBL" id="SHF86816.1"/>
    </source>
</evidence>
<gene>
    <name evidence="3" type="ORF">SAMN02745208_02811</name>
</gene>
<feature type="compositionally biased region" description="Gly residues" evidence="2">
    <location>
        <begin position="19"/>
        <end position="33"/>
    </location>
</feature>
<protein>
    <recommendedName>
        <fullName evidence="5">Scaffolding protein</fullName>
    </recommendedName>
</protein>
<feature type="region of interest" description="Disordered" evidence="2">
    <location>
        <begin position="17"/>
        <end position="75"/>
    </location>
</feature>
<dbReference type="EMBL" id="FQUB01000082">
    <property type="protein sequence ID" value="SHF86816.1"/>
    <property type="molecule type" value="Genomic_DNA"/>
</dbReference>
<feature type="region of interest" description="Disordered" evidence="2">
    <location>
        <begin position="182"/>
        <end position="213"/>
    </location>
</feature>
<accession>A0A0B5WNW8</accession>
<feature type="compositionally biased region" description="Basic and acidic residues" evidence="2">
    <location>
        <begin position="186"/>
        <end position="213"/>
    </location>
</feature>
<proteinExistence type="predicted"/>
<reference evidence="3 4" key="1">
    <citation type="submission" date="2016-11" db="EMBL/GenBank/DDBJ databases">
        <authorList>
            <person name="Varghese N."/>
            <person name="Submissions S."/>
        </authorList>
    </citation>
    <scope>NUCLEOTIDE SEQUENCE [LARGE SCALE GENOMIC DNA]</scope>
    <source>
        <strain evidence="3 4">DSM 1</strain>
    </source>
</reference>
<dbReference type="KEGG" id="bcoa:BF29_2611"/>
<dbReference type="KEGG" id="bcoa:BF29_2534"/>
<dbReference type="AlphaFoldDB" id="A0A0B5WNW8"/>
<dbReference type="GeneID" id="29814008"/>
<dbReference type="HOGENOM" id="CLU_1259365_0_0_9"/>